<dbReference type="WBParaSite" id="ES5_v2.g14194.t1">
    <property type="protein sequence ID" value="ES5_v2.g14194.t1"/>
    <property type="gene ID" value="ES5_v2.g14194"/>
</dbReference>
<organism evidence="1 2">
    <name type="scientific">Panagrolaimus sp. ES5</name>
    <dbReference type="NCBI Taxonomy" id="591445"/>
    <lineage>
        <taxon>Eukaryota</taxon>
        <taxon>Metazoa</taxon>
        <taxon>Ecdysozoa</taxon>
        <taxon>Nematoda</taxon>
        <taxon>Chromadorea</taxon>
        <taxon>Rhabditida</taxon>
        <taxon>Tylenchina</taxon>
        <taxon>Panagrolaimomorpha</taxon>
        <taxon>Panagrolaimoidea</taxon>
        <taxon>Panagrolaimidae</taxon>
        <taxon>Panagrolaimus</taxon>
    </lineage>
</organism>
<reference evidence="2" key="1">
    <citation type="submission" date="2022-11" db="UniProtKB">
        <authorList>
            <consortium name="WormBaseParasite"/>
        </authorList>
    </citation>
    <scope>IDENTIFICATION</scope>
</reference>
<protein>
    <submittedName>
        <fullName evidence="2">GT23 domain-containing protein</fullName>
    </submittedName>
</protein>
<evidence type="ECO:0000313" key="1">
    <source>
        <dbReference type="Proteomes" id="UP000887579"/>
    </source>
</evidence>
<proteinExistence type="predicted"/>
<evidence type="ECO:0000313" key="2">
    <source>
        <dbReference type="WBParaSite" id="ES5_v2.g14194.t1"/>
    </source>
</evidence>
<name>A0AC34FAN7_9BILA</name>
<sequence length="367" mass="41604">MKSGTVGSWIRWGIFGAIAVWLIILCVLSKDVLRVGINNEDERRIELEKELSDTKRLVKILQGEKEKLQKLSDEQGYLLLQNKGSGKFDSKIQRVKDKILEIGDSKGNGGGHENDKQLYSLEHEVAKRSLDNNIKEIYFYIYKFIEEHNSTEFSSFGKRAIDQLLALLAESTNFSESIDNAGKWHKSSLDSLTKRIQNRIHKLQNPSDCTSQRLLICDLNKGCGFGCQLHHVAYCFVVAAAANRSLVLENDGMSWRYSSKGWESVFLPVGKCKTSNSGILGPASWNGINQEDRVVRLPIVDGLTNRPPQLPLSFPKQIADEILKHHTNPPAYFISQFIWYLMRNNENMEKAITEAKEKVPFGNAQFL</sequence>
<accession>A0AC34FAN7</accession>
<dbReference type="Proteomes" id="UP000887579">
    <property type="component" value="Unplaced"/>
</dbReference>